<evidence type="ECO:0000256" key="4">
    <source>
        <dbReference type="ARBA" id="ARBA00022840"/>
    </source>
</evidence>
<dbReference type="GO" id="GO:0004674">
    <property type="term" value="F:protein serine/threonine kinase activity"/>
    <property type="evidence" value="ECO:0007669"/>
    <property type="project" value="TreeGrafter"/>
</dbReference>
<keyword evidence="9" id="KW-1185">Reference proteome</keyword>
<dbReference type="Gene3D" id="1.25.40.10">
    <property type="entry name" value="Tetratricopeptide repeat domain"/>
    <property type="match status" value="1"/>
</dbReference>
<dbReference type="GO" id="GO:0005524">
    <property type="term" value="F:ATP binding"/>
    <property type="evidence" value="ECO:0007669"/>
    <property type="project" value="UniProtKB-UniRule"/>
</dbReference>
<evidence type="ECO:0000259" key="7">
    <source>
        <dbReference type="PROSITE" id="PS50011"/>
    </source>
</evidence>
<dbReference type="InterPro" id="IPR011990">
    <property type="entry name" value="TPR-like_helical_dom_sf"/>
</dbReference>
<dbReference type="SUPFAM" id="SSF56112">
    <property type="entry name" value="Protein kinase-like (PK-like)"/>
    <property type="match status" value="1"/>
</dbReference>
<dbReference type="Proteomes" id="UP000440224">
    <property type="component" value="Unassembled WGS sequence"/>
</dbReference>
<evidence type="ECO:0000313" key="8">
    <source>
        <dbReference type="EMBL" id="MRG94008.1"/>
    </source>
</evidence>
<evidence type="ECO:0000313" key="9">
    <source>
        <dbReference type="Proteomes" id="UP000440224"/>
    </source>
</evidence>
<accession>A0A6N7PPM1</accession>
<evidence type="ECO:0000256" key="5">
    <source>
        <dbReference type="PROSITE-ProRule" id="PRU10141"/>
    </source>
</evidence>
<dbReference type="InterPro" id="IPR011009">
    <property type="entry name" value="Kinase-like_dom_sf"/>
</dbReference>
<feature type="compositionally biased region" description="Pro residues" evidence="6">
    <location>
        <begin position="284"/>
        <end position="301"/>
    </location>
</feature>
<dbReference type="AlphaFoldDB" id="A0A6N7PPM1"/>
<dbReference type="PANTHER" id="PTHR43289:SF34">
    <property type="entry name" value="SERINE_THREONINE-PROTEIN KINASE YBDM-RELATED"/>
    <property type="match status" value="1"/>
</dbReference>
<dbReference type="InterPro" id="IPR017441">
    <property type="entry name" value="Protein_kinase_ATP_BS"/>
</dbReference>
<organism evidence="8 9">
    <name type="scientific">Polyangium spumosum</name>
    <dbReference type="NCBI Taxonomy" id="889282"/>
    <lineage>
        <taxon>Bacteria</taxon>
        <taxon>Pseudomonadati</taxon>
        <taxon>Myxococcota</taxon>
        <taxon>Polyangia</taxon>
        <taxon>Polyangiales</taxon>
        <taxon>Polyangiaceae</taxon>
        <taxon>Polyangium</taxon>
    </lineage>
</organism>
<feature type="domain" description="Protein kinase" evidence="7">
    <location>
        <begin position="12"/>
        <end position="280"/>
    </location>
</feature>
<dbReference type="Pfam" id="PF00069">
    <property type="entry name" value="Pkinase"/>
    <property type="match status" value="1"/>
</dbReference>
<proteinExistence type="predicted"/>
<dbReference type="PROSITE" id="PS00107">
    <property type="entry name" value="PROTEIN_KINASE_ATP"/>
    <property type="match status" value="1"/>
</dbReference>
<keyword evidence="2 5" id="KW-0547">Nucleotide-binding</keyword>
<dbReference type="Gene3D" id="1.10.510.10">
    <property type="entry name" value="Transferase(Phosphotransferase) domain 1"/>
    <property type="match status" value="1"/>
</dbReference>
<dbReference type="OrthoDB" id="5477861at2"/>
<dbReference type="Gene3D" id="3.30.200.20">
    <property type="entry name" value="Phosphorylase Kinase, domain 1"/>
    <property type="match status" value="1"/>
</dbReference>
<dbReference type="PROSITE" id="PS50011">
    <property type="entry name" value="PROTEIN_KINASE_DOM"/>
    <property type="match status" value="1"/>
</dbReference>
<evidence type="ECO:0000256" key="2">
    <source>
        <dbReference type="ARBA" id="ARBA00022741"/>
    </source>
</evidence>
<dbReference type="Gene3D" id="1.25.40.1040">
    <property type="match status" value="1"/>
</dbReference>
<protein>
    <submittedName>
        <fullName evidence="8">Protein kinase</fullName>
    </submittedName>
</protein>
<dbReference type="PANTHER" id="PTHR43289">
    <property type="entry name" value="MITOGEN-ACTIVATED PROTEIN KINASE KINASE KINASE 20-RELATED"/>
    <property type="match status" value="1"/>
</dbReference>
<sequence length="867" mass="93298">MRFSGGETFGRYVIESLLGAGGMGEVYRARDTRLGRRVALKVLRKDADLSEDAWTRESSRMLREARAAAGLSHAGVVAIYDVGDLDGTAFIAMEIAEGEPLRALIGRDEPLPRKIQVLHDIARALAAAHQAGLVHRDVKPENIVVSAAGAVKVLDFGIARGLDREVDPTGRTLEVETNESSFQGTPAYTSPEQITGEGYDARVDQFAFGVVAHELFEGELPFRADKGPAGLIASILADEPRPMTRAPEGIRALVQRALAKDPAARFPSMDAIADELALFLAAPAPEPHPAPPPPTNPPTPAAPRARRALVVVAALAALVVVVGVFLREKPGEGTQAPPSGSAAPLLKVAITDLPLPATESPEARIAYREGVQALRDASWTTARAAFDRARKADPSLALAHLRYAMVASDGDDLGTAREAYRRAFLLRSSLGDRDRSLLEAMEPFLQRHPPDFVEMRRRLVLLSDRYPGDAELVYWQLAPLDQHPPAELLALTERCLALDDRYADCWQTQAHALVALGRVDDAKRALDRCFDVSPAAFDCIFERASLEVREGRCAGLEPIARSWITREPEVGRAHGFLAAALYGQGRPDAEVRFVVDIATQKLRAAGHKRDAVVFACGFAAGTGDFEGALQIAEDAEGAAGDIDHEAEPAARHVLLLQELGRVAEAGRVAQSFLARQTASLRSRAAGCFGNPEPTFRDAAHRAGLVSDAAHAAWRDGWVARCAAQGPAAALGAWYDAYAVPASTPEEAREALAALPRLGSRPDGVPYDRDRLAAAQRGKVRFLAGEMAEALPDLVQSVSHCGMLMDPVIYLQNQRRLGAARESRGEKGLACEAYEAVLSRWGEAKDSITARDAARRVEALGCEPRRGP</sequence>
<evidence type="ECO:0000256" key="1">
    <source>
        <dbReference type="ARBA" id="ARBA00022679"/>
    </source>
</evidence>
<evidence type="ECO:0000256" key="3">
    <source>
        <dbReference type="ARBA" id="ARBA00022777"/>
    </source>
</evidence>
<feature type="binding site" evidence="5">
    <location>
        <position position="41"/>
    </location>
    <ligand>
        <name>ATP</name>
        <dbReference type="ChEBI" id="CHEBI:30616"/>
    </ligand>
</feature>
<keyword evidence="4 5" id="KW-0067">ATP-binding</keyword>
<dbReference type="CDD" id="cd14014">
    <property type="entry name" value="STKc_PknB_like"/>
    <property type="match status" value="1"/>
</dbReference>
<keyword evidence="1" id="KW-0808">Transferase</keyword>
<dbReference type="InterPro" id="IPR008271">
    <property type="entry name" value="Ser/Thr_kinase_AS"/>
</dbReference>
<dbReference type="SMART" id="SM00220">
    <property type="entry name" value="S_TKc"/>
    <property type="match status" value="1"/>
</dbReference>
<dbReference type="EMBL" id="WJIE01000005">
    <property type="protein sequence ID" value="MRG94008.1"/>
    <property type="molecule type" value="Genomic_DNA"/>
</dbReference>
<gene>
    <name evidence="8" type="ORF">GF068_19100</name>
</gene>
<dbReference type="RefSeq" id="WP_153820843.1">
    <property type="nucleotide sequence ID" value="NZ_WJIE01000005.1"/>
</dbReference>
<dbReference type="PROSITE" id="PS00108">
    <property type="entry name" value="PROTEIN_KINASE_ST"/>
    <property type="match status" value="1"/>
</dbReference>
<comment type="caution">
    <text evidence="8">The sequence shown here is derived from an EMBL/GenBank/DDBJ whole genome shotgun (WGS) entry which is preliminary data.</text>
</comment>
<dbReference type="SUPFAM" id="SSF48452">
    <property type="entry name" value="TPR-like"/>
    <property type="match status" value="1"/>
</dbReference>
<feature type="region of interest" description="Disordered" evidence="6">
    <location>
        <begin position="283"/>
        <end position="302"/>
    </location>
</feature>
<name>A0A6N7PPM1_9BACT</name>
<dbReference type="InterPro" id="IPR000719">
    <property type="entry name" value="Prot_kinase_dom"/>
</dbReference>
<evidence type="ECO:0000256" key="6">
    <source>
        <dbReference type="SAM" id="MobiDB-lite"/>
    </source>
</evidence>
<reference evidence="8 9" key="1">
    <citation type="submission" date="2019-10" db="EMBL/GenBank/DDBJ databases">
        <title>A soil myxobacterium in the family Polyangiaceae.</title>
        <authorList>
            <person name="Li Y."/>
            <person name="Wang J."/>
        </authorList>
    </citation>
    <scope>NUCLEOTIDE SEQUENCE [LARGE SCALE GENOMIC DNA]</scope>
    <source>
        <strain evidence="8 9">DSM 14734</strain>
    </source>
</reference>
<keyword evidence="3 8" id="KW-0418">Kinase</keyword>